<dbReference type="EMBL" id="JH993027">
    <property type="protein sequence ID" value="EKX40927.1"/>
    <property type="molecule type" value="Genomic_DNA"/>
</dbReference>
<dbReference type="GeneID" id="17297561"/>
<dbReference type="AlphaFoldDB" id="L1IXV8"/>
<proteinExistence type="predicted"/>
<reference evidence="4" key="2">
    <citation type="submission" date="2012-11" db="EMBL/GenBank/DDBJ databases">
        <authorList>
            <person name="Kuo A."/>
            <person name="Curtis B.A."/>
            <person name="Tanifuji G."/>
            <person name="Burki F."/>
            <person name="Gruber A."/>
            <person name="Irimia M."/>
            <person name="Maruyama S."/>
            <person name="Arias M.C."/>
            <person name="Ball S.G."/>
            <person name="Gile G.H."/>
            <person name="Hirakawa Y."/>
            <person name="Hopkins J.F."/>
            <person name="Rensing S.A."/>
            <person name="Schmutz J."/>
            <person name="Symeonidi A."/>
            <person name="Elias M."/>
            <person name="Eveleigh R.J."/>
            <person name="Herman E.K."/>
            <person name="Klute M.J."/>
            <person name="Nakayama T."/>
            <person name="Obornik M."/>
            <person name="Reyes-Prieto A."/>
            <person name="Armbrust E.V."/>
            <person name="Aves S.J."/>
            <person name="Beiko R.G."/>
            <person name="Coutinho P."/>
            <person name="Dacks J.B."/>
            <person name="Durnford D.G."/>
            <person name="Fast N.M."/>
            <person name="Green B.R."/>
            <person name="Grisdale C."/>
            <person name="Hempe F."/>
            <person name="Henrissat B."/>
            <person name="Hoppner M.P."/>
            <person name="Ishida K.-I."/>
            <person name="Kim E."/>
            <person name="Koreny L."/>
            <person name="Kroth P.G."/>
            <person name="Liu Y."/>
            <person name="Malik S.-B."/>
            <person name="Maier U.G."/>
            <person name="McRose D."/>
            <person name="Mock T."/>
            <person name="Neilson J.A."/>
            <person name="Onodera N.T."/>
            <person name="Poole A.M."/>
            <person name="Pritham E.J."/>
            <person name="Richards T.A."/>
            <person name="Rocap G."/>
            <person name="Roy S.W."/>
            <person name="Sarai C."/>
            <person name="Schaack S."/>
            <person name="Shirato S."/>
            <person name="Slamovits C.H."/>
            <person name="Spencer D.F."/>
            <person name="Suzuki S."/>
            <person name="Worden A.Z."/>
            <person name="Zauner S."/>
            <person name="Barry K."/>
            <person name="Bell C."/>
            <person name="Bharti A.K."/>
            <person name="Crow J.A."/>
            <person name="Grimwood J."/>
            <person name="Kramer R."/>
            <person name="Lindquist E."/>
            <person name="Lucas S."/>
            <person name="Salamov A."/>
            <person name="McFadden G.I."/>
            <person name="Lane C.E."/>
            <person name="Keeling P.J."/>
            <person name="Gray M.W."/>
            <person name="Grigoriev I.V."/>
            <person name="Archibald J.M."/>
        </authorList>
    </citation>
    <scope>NUCLEOTIDE SEQUENCE</scope>
    <source>
        <strain evidence="4">CCMP2712</strain>
    </source>
</reference>
<feature type="compositionally biased region" description="Acidic residues" evidence="1">
    <location>
        <begin position="22"/>
        <end position="31"/>
    </location>
</feature>
<accession>L1IXV8</accession>
<dbReference type="HOGENOM" id="CLU_1520667_0_0_1"/>
<feature type="region of interest" description="Disordered" evidence="1">
    <location>
        <begin position="113"/>
        <end position="177"/>
    </location>
</feature>
<gene>
    <name evidence="2" type="ORF">GUITHDRAFT_112930</name>
</gene>
<dbReference type="EnsemblProtists" id="EKX40927">
    <property type="protein sequence ID" value="EKX40927"/>
    <property type="gene ID" value="GUITHDRAFT_112930"/>
</dbReference>
<feature type="compositionally biased region" description="Basic and acidic residues" evidence="1">
    <location>
        <begin position="167"/>
        <end position="177"/>
    </location>
</feature>
<dbReference type="Proteomes" id="UP000011087">
    <property type="component" value="Unassembled WGS sequence"/>
</dbReference>
<name>L1IXV8_GUITC</name>
<feature type="compositionally biased region" description="Basic and acidic residues" evidence="1">
    <location>
        <begin position="1"/>
        <end position="21"/>
    </location>
</feature>
<evidence type="ECO:0000313" key="2">
    <source>
        <dbReference type="EMBL" id="EKX40927.1"/>
    </source>
</evidence>
<organism evidence="2">
    <name type="scientific">Guillardia theta (strain CCMP2712)</name>
    <name type="common">Cryptophyte</name>
    <dbReference type="NCBI Taxonomy" id="905079"/>
    <lineage>
        <taxon>Eukaryota</taxon>
        <taxon>Cryptophyceae</taxon>
        <taxon>Pyrenomonadales</taxon>
        <taxon>Geminigeraceae</taxon>
        <taxon>Guillardia</taxon>
    </lineage>
</organism>
<evidence type="ECO:0000313" key="3">
    <source>
        <dbReference type="EnsemblProtists" id="EKX40927"/>
    </source>
</evidence>
<sequence length="177" mass="20206">MEERQAPAEKTTTRPERKEGETAQDEETVEEAIERRNRTAEVQLRGAEVRQGSLRVGEGAGRGMKLWEGSFEEHLNRLREEGMGDRGKLVSRGYFKAVQKYEPDQNVLNKFLVQQAAHQGDESAPSTSRSHYRPEAEMEDDKPSMPSARVEDVRAEKFTSSQWEYDPSEKHRGLVSL</sequence>
<dbReference type="KEGG" id="gtt:GUITHDRAFT_112930"/>
<keyword evidence="4" id="KW-1185">Reference proteome</keyword>
<dbReference type="PaxDb" id="55529-EKX40927"/>
<evidence type="ECO:0000256" key="1">
    <source>
        <dbReference type="SAM" id="MobiDB-lite"/>
    </source>
</evidence>
<protein>
    <submittedName>
        <fullName evidence="2 3">Uncharacterized protein</fullName>
    </submittedName>
</protein>
<reference evidence="3" key="3">
    <citation type="submission" date="2016-03" db="UniProtKB">
        <authorList>
            <consortium name="EnsemblProtists"/>
        </authorList>
    </citation>
    <scope>IDENTIFICATION</scope>
</reference>
<evidence type="ECO:0000313" key="4">
    <source>
        <dbReference type="Proteomes" id="UP000011087"/>
    </source>
</evidence>
<reference evidence="2 4" key="1">
    <citation type="journal article" date="2012" name="Nature">
        <title>Algal genomes reveal evolutionary mosaicism and the fate of nucleomorphs.</title>
        <authorList>
            <consortium name="DOE Joint Genome Institute"/>
            <person name="Curtis B.A."/>
            <person name="Tanifuji G."/>
            <person name="Burki F."/>
            <person name="Gruber A."/>
            <person name="Irimia M."/>
            <person name="Maruyama S."/>
            <person name="Arias M.C."/>
            <person name="Ball S.G."/>
            <person name="Gile G.H."/>
            <person name="Hirakawa Y."/>
            <person name="Hopkins J.F."/>
            <person name="Kuo A."/>
            <person name="Rensing S.A."/>
            <person name="Schmutz J."/>
            <person name="Symeonidi A."/>
            <person name="Elias M."/>
            <person name="Eveleigh R.J."/>
            <person name="Herman E.K."/>
            <person name="Klute M.J."/>
            <person name="Nakayama T."/>
            <person name="Obornik M."/>
            <person name="Reyes-Prieto A."/>
            <person name="Armbrust E.V."/>
            <person name="Aves S.J."/>
            <person name="Beiko R.G."/>
            <person name="Coutinho P."/>
            <person name="Dacks J.B."/>
            <person name="Durnford D.G."/>
            <person name="Fast N.M."/>
            <person name="Green B.R."/>
            <person name="Grisdale C.J."/>
            <person name="Hempel F."/>
            <person name="Henrissat B."/>
            <person name="Hoppner M.P."/>
            <person name="Ishida K."/>
            <person name="Kim E."/>
            <person name="Koreny L."/>
            <person name="Kroth P.G."/>
            <person name="Liu Y."/>
            <person name="Malik S.B."/>
            <person name="Maier U.G."/>
            <person name="McRose D."/>
            <person name="Mock T."/>
            <person name="Neilson J.A."/>
            <person name="Onodera N.T."/>
            <person name="Poole A.M."/>
            <person name="Pritham E.J."/>
            <person name="Richards T.A."/>
            <person name="Rocap G."/>
            <person name="Roy S.W."/>
            <person name="Sarai C."/>
            <person name="Schaack S."/>
            <person name="Shirato S."/>
            <person name="Slamovits C.H."/>
            <person name="Spencer D.F."/>
            <person name="Suzuki S."/>
            <person name="Worden A.Z."/>
            <person name="Zauner S."/>
            <person name="Barry K."/>
            <person name="Bell C."/>
            <person name="Bharti A.K."/>
            <person name="Crow J.A."/>
            <person name="Grimwood J."/>
            <person name="Kramer R."/>
            <person name="Lindquist E."/>
            <person name="Lucas S."/>
            <person name="Salamov A."/>
            <person name="McFadden G.I."/>
            <person name="Lane C.E."/>
            <person name="Keeling P.J."/>
            <person name="Gray M.W."/>
            <person name="Grigoriev I.V."/>
            <person name="Archibald J.M."/>
        </authorList>
    </citation>
    <scope>NUCLEOTIDE SEQUENCE</scope>
    <source>
        <strain evidence="2 4">CCMP2712</strain>
    </source>
</reference>
<dbReference type="RefSeq" id="XP_005827907.1">
    <property type="nucleotide sequence ID" value="XM_005827850.1"/>
</dbReference>
<feature type="region of interest" description="Disordered" evidence="1">
    <location>
        <begin position="1"/>
        <end position="31"/>
    </location>
</feature>